<dbReference type="PANTHER" id="PTHR47363:SF1">
    <property type="entry name" value="GLUCOKINASE"/>
    <property type="match status" value="1"/>
</dbReference>
<comment type="catalytic activity">
    <reaction evidence="3">
        <text>D-glucose + ATP = D-glucose 6-phosphate + ADP + H(+)</text>
        <dbReference type="Rhea" id="RHEA:17825"/>
        <dbReference type="ChEBI" id="CHEBI:4167"/>
        <dbReference type="ChEBI" id="CHEBI:15378"/>
        <dbReference type="ChEBI" id="CHEBI:30616"/>
        <dbReference type="ChEBI" id="CHEBI:61548"/>
        <dbReference type="ChEBI" id="CHEBI:456216"/>
        <dbReference type="EC" id="2.7.1.2"/>
    </reaction>
</comment>
<dbReference type="Gene3D" id="3.40.367.20">
    <property type="match status" value="1"/>
</dbReference>
<dbReference type="GO" id="GO:0005524">
    <property type="term" value="F:ATP binding"/>
    <property type="evidence" value="ECO:0007669"/>
    <property type="project" value="UniProtKB-UniRule"/>
</dbReference>
<keyword evidence="3" id="KW-0547">Nucleotide-binding</keyword>
<keyword evidence="6" id="KW-1185">Reference proteome</keyword>
<name>A0A564WDC2_9PROT</name>
<proteinExistence type="inferred from homology"/>
<dbReference type="NCBIfam" id="TIGR00749">
    <property type="entry name" value="glk"/>
    <property type="match status" value="1"/>
</dbReference>
<feature type="binding site" evidence="3">
    <location>
        <begin position="7"/>
        <end position="12"/>
    </location>
    <ligand>
        <name>ATP</name>
        <dbReference type="ChEBI" id="CHEBI:30616"/>
    </ligand>
</feature>
<dbReference type="Gene3D" id="3.30.420.40">
    <property type="match status" value="1"/>
</dbReference>
<dbReference type="EMBL" id="UXAT02000015">
    <property type="protein sequence ID" value="VUX46490.1"/>
    <property type="molecule type" value="Genomic_DNA"/>
</dbReference>
<dbReference type="HAMAP" id="MF_00524">
    <property type="entry name" value="Glucokinase"/>
    <property type="match status" value="1"/>
</dbReference>
<keyword evidence="3" id="KW-0324">Glycolysis</keyword>
<comment type="subcellular location">
    <subcellularLocation>
        <location evidence="3">Cytoplasm</location>
    </subcellularLocation>
</comment>
<keyword evidence="3" id="KW-0067">ATP-binding</keyword>
<dbReference type="Proteomes" id="UP000326641">
    <property type="component" value="Unassembled WGS sequence"/>
</dbReference>
<dbReference type="GO" id="GO:0006096">
    <property type="term" value="P:glycolytic process"/>
    <property type="evidence" value="ECO:0007669"/>
    <property type="project" value="UniProtKB-UniRule"/>
</dbReference>
<dbReference type="EC" id="2.7.1.2" evidence="3"/>
<evidence type="ECO:0000256" key="2">
    <source>
        <dbReference type="ARBA" id="ARBA00022777"/>
    </source>
</evidence>
<organism evidence="5 6">
    <name type="scientific">Candidatus Defluviicoccus seviourii</name>
    <dbReference type="NCBI Taxonomy" id="2565273"/>
    <lineage>
        <taxon>Bacteria</taxon>
        <taxon>Pseudomonadati</taxon>
        <taxon>Pseudomonadota</taxon>
        <taxon>Alphaproteobacteria</taxon>
        <taxon>Rhodospirillales</taxon>
        <taxon>Rhodospirillaceae</taxon>
        <taxon>Defluviicoccus</taxon>
    </lineage>
</organism>
<evidence type="ECO:0000256" key="1">
    <source>
        <dbReference type="ARBA" id="ARBA00022679"/>
    </source>
</evidence>
<comment type="caution">
    <text evidence="5">The sequence shown here is derived from an EMBL/GenBank/DDBJ whole genome shotgun (WGS) entry which is preliminary data.</text>
</comment>
<dbReference type="GO" id="GO:0004340">
    <property type="term" value="F:glucokinase activity"/>
    <property type="evidence" value="ECO:0007669"/>
    <property type="project" value="UniProtKB-UniRule"/>
</dbReference>
<evidence type="ECO:0000256" key="3">
    <source>
        <dbReference type="HAMAP-Rule" id="MF_00524"/>
    </source>
</evidence>
<dbReference type="InterPro" id="IPR043129">
    <property type="entry name" value="ATPase_NBD"/>
</dbReference>
<dbReference type="Pfam" id="PF02685">
    <property type="entry name" value="Glucokinase"/>
    <property type="match status" value="1"/>
</dbReference>
<dbReference type="InterPro" id="IPR003836">
    <property type="entry name" value="Glucokinase"/>
</dbReference>
<keyword evidence="1 3" id="KW-0808">Transferase</keyword>
<keyword evidence="2 3" id="KW-0418">Kinase</keyword>
<sequence length="335" mass="34630">MTTILAGDIGGTKTTLALYTLAGNVPFAVKQALRQETFASADYATFEAIVSTFLAGSQQPIAAASFGVAGPVLDGEAKITNLPWTINAQRLKTELGFARVALLNDVEATACGLAHLGNDDFVTLNAGAPQANGTMAVVAPGTGIGIAFLVWTGQDYRALPTEGGHVSFAPRTADEFALLKFLEARFGHVSVERVASGTGIANIYAYFAATGRFPIPKALEAELATADDPTPTIVQAGLGGATPICAAALDLFVRVLGDVVGNVALMLLATGGIYLGGGMPPRLLARLQRPDFLEAVCDKGRFGALCRDIPLHVVLDPQAALHGAACNAHTLTTSP</sequence>
<reference evidence="5" key="1">
    <citation type="submission" date="2018-11" db="EMBL/GenBank/DDBJ databases">
        <authorList>
            <person name="Onetto C."/>
        </authorList>
    </citation>
    <scope>NUCLEOTIDE SEQUENCE [LARGE SCALE GENOMIC DNA]</scope>
</reference>
<comment type="similarity">
    <text evidence="3 4">Belongs to the bacterial glucokinase family.</text>
</comment>
<dbReference type="SUPFAM" id="SSF53067">
    <property type="entry name" value="Actin-like ATPase domain"/>
    <property type="match status" value="1"/>
</dbReference>
<dbReference type="PANTHER" id="PTHR47363">
    <property type="entry name" value="GLUCOKINASE"/>
    <property type="match status" value="1"/>
</dbReference>
<evidence type="ECO:0000313" key="5">
    <source>
        <dbReference type="EMBL" id="VUX46490.1"/>
    </source>
</evidence>
<evidence type="ECO:0000256" key="4">
    <source>
        <dbReference type="RuleBase" id="RU004046"/>
    </source>
</evidence>
<dbReference type="GO" id="GO:0005536">
    <property type="term" value="F:D-glucose binding"/>
    <property type="evidence" value="ECO:0007669"/>
    <property type="project" value="InterPro"/>
</dbReference>
<dbReference type="AlphaFoldDB" id="A0A564WDC2"/>
<dbReference type="CDD" id="cd24008">
    <property type="entry name" value="ASKHA_NBD_GLK"/>
    <property type="match status" value="1"/>
</dbReference>
<protein>
    <recommendedName>
        <fullName evidence="3">Glucokinase</fullName>
        <ecNumber evidence="3">2.7.1.2</ecNumber>
    </recommendedName>
    <alternativeName>
        <fullName evidence="3">Glucose kinase</fullName>
    </alternativeName>
</protein>
<gene>
    <name evidence="3 5" type="primary">glk</name>
    <name evidence="5" type="ORF">DF3PA_220048</name>
</gene>
<evidence type="ECO:0000313" key="6">
    <source>
        <dbReference type="Proteomes" id="UP000326641"/>
    </source>
</evidence>
<dbReference type="GO" id="GO:0005737">
    <property type="term" value="C:cytoplasm"/>
    <property type="evidence" value="ECO:0007669"/>
    <property type="project" value="UniProtKB-SubCell"/>
</dbReference>
<accession>A0A564WDC2</accession>
<keyword evidence="3" id="KW-0963">Cytoplasm</keyword>